<dbReference type="Gene3D" id="1.10.1450.10">
    <property type="entry name" value="Tetraspanin"/>
    <property type="match status" value="1"/>
</dbReference>
<feature type="transmembrane region" description="Helical" evidence="5">
    <location>
        <begin position="14"/>
        <end position="34"/>
    </location>
</feature>
<dbReference type="EMBL" id="SKCS01000140">
    <property type="protein sequence ID" value="TNN15907.1"/>
    <property type="molecule type" value="Genomic_DNA"/>
</dbReference>
<dbReference type="STRING" id="6182.A0A4Z2DHD8"/>
<keyword evidence="4 5" id="KW-0472">Membrane</keyword>
<evidence type="ECO:0000256" key="2">
    <source>
        <dbReference type="ARBA" id="ARBA00022692"/>
    </source>
</evidence>
<feature type="transmembrane region" description="Helical" evidence="5">
    <location>
        <begin position="190"/>
        <end position="213"/>
    </location>
</feature>
<gene>
    <name evidence="6" type="ORF">EWB00_001019</name>
</gene>
<keyword evidence="7" id="KW-1185">Reference proteome</keyword>
<dbReference type="CDD" id="cd03127">
    <property type="entry name" value="tetraspanin_LEL"/>
    <property type="match status" value="1"/>
</dbReference>
<evidence type="ECO:0000256" key="3">
    <source>
        <dbReference type="ARBA" id="ARBA00022989"/>
    </source>
</evidence>
<keyword evidence="3 5" id="KW-1133">Transmembrane helix</keyword>
<dbReference type="PANTHER" id="PTHR19282:SF544">
    <property type="entry name" value="TETRASPANIN"/>
    <property type="match status" value="1"/>
</dbReference>
<keyword evidence="2 5" id="KW-0812">Transmembrane</keyword>
<evidence type="ECO:0000256" key="5">
    <source>
        <dbReference type="SAM" id="Phobius"/>
    </source>
</evidence>
<feature type="transmembrane region" description="Helical" evidence="5">
    <location>
        <begin position="84"/>
        <end position="107"/>
    </location>
</feature>
<dbReference type="PANTHER" id="PTHR19282">
    <property type="entry name" value="TETRASPANIN"/>
    <property type="match status" value="1"/>
</dbReference>
<dbReference type="Pfam" id="PF00335">
    <property type="entry name" value="Tetraspanin"/>
    <property type="match status" value="1"/>
</dbReference>
<sequence>MLKLNISEELWRKIYIVVNSLFIVFSLIMLAIGATALDTLLKYDTIIQITPPAIYGTVIFTSILGIITAIIGFIGLWKKLNIIAIAHMSGLGITLLINICIAIAAAATQDNYNASVQESLTNTIKSYRQLQYQEEFDQLHTSFYCCGATSYKDFKTHSMKIPPSCRVGDLTYATGCIEEVVGFAQYQTSVLIGLCFVSALLQGAYLGVLLWMLRKSDNDIGISA</sequence>
<dbReference type="InterPro" id="IPR008952">
    <property type="entry name" value="Tetraspanin_EC2_sf"/>
</dbReference>
<dbReference type="InterPro" id="IPR018499">
    <property type="entry name" value="Tetraspanin/Peripherin"/>
</dbReference>
<organism evidence="6 7">
    <name type="scientific">Schistosoma japonicum</name>
    <name type="common">Blood fluke</name>
    <dbReference type="NCBI Taxonomy" id="6182"/>
    <lineage>
        <taxon>Eukaryota</taxon>
        <taxon>Metazoa</taxon>
        <taxon>Spiralia</taxon>
        <taxon>Lophotrochozoa</taxon>
        <taxon>Platyhelminthes</taxon>
        <taxon>Trematoda</taxon>
        <taxon>Digenea</taxon>
        <taxon>Strigeidida</taxon>
        <taxon>Schistosomatoidea</taxon>
        <taxon>Schistosomatidae</taxon>
        <taxon>Schistosoma</taxon>
    </lineage>
</organism>
<name>A0A4Z2DHD8_SCHJA</name>
<comment type="caution">
    <text evidence="6">The sequence shown here is derived from an EMBL/GenBank/DDBJ whole genome shotgun (WGS) entry which is preliminary data.</text>
</comment>
<dbReference type="GO" id="GO:0005886">
    <property type="term" value="C:plasma membrane"/>
    <property type="evidence" value="ECO:0007669"/>
    <property type="project" value="TreeGrafter"/>
</dbReference>
<dbReference type="AlphaFoldDB" id="A0A4Z2DHD8"/>
<dbReference type="Proteomes" id="UP000311919">
    <property type="component" value="Unassembled WGS sequence"/>
</dbReference>
<feature type="transmembrane region" description="Helical" evidence="5">
    <location>
        <begin position="54"/>
        <end position="77"/>
    </location>
</feature>
<evidence type="ECO:0000313" key="6">
    <source>
        <dbReference type="EMBL" id="TNN15907.1"/>
    </source>
</evidence>
<evidence type="ECO:0000313" key="7">
    <source>
        <dbReference type="Proteomes" id="UP000311919"/>
    </source>
</evidence>
<dbReference type="SUPFAM" id="SSF48652">
    <property type="entry name" value="Tetraspanin"/>
    <property type="match status" value="1"/>
</dbReference>
<protein>
    <submittedName>
        <fullName evidence="6">25 kDa integral membrane protein</fullName>
    </submittedName>
</protein>
<comment type="subcellular location">
    <subcellularLocation>
        <location evidence="1">Membrane</location>
        <topology evidence="1">Multi-pass membrane protein</topology>
    </subcellularLocation>
</comment>
<dbReference type="OrthoDB" id="9993879at2759"/>
<evidence type="ECO:0000256" key="1">
    <source>
        <dbReference type="ARBA" id="ARBA00004141"/>
    </source>
</evidence>
<evidence type="ECO:0000256" key="4">
    <source>
        <dbReference type="ARBA" id="ARBA00023136"/>
    </source>
</evidence>
<reference evidence="6 7" key="1">
    <citation type="submission" date="2019-03" db="EMBL/GenBank/DDBJ databases">
        <title>An improved genome assembly of the fluke Schistosoma japonicum.</title>
        <authorList>
            <person name="Hu W."/>
            <person name="Luo F."/>
            <person name="Yin M."/>
            <person name="Mo X."/>
            <person name="Sun C."/>
            <person name="Wu Q."/>
            <person name="Zhu B."/>
            <person name="Xiang M."/>
            <person name="Wang J."/>
            <person name="Wang Y."/>
            <person name="Zhang T."/>
            <person name="Xu B."/>
            <person name="Zheng H."/>
            <person name="Feng Z."/>
        </authorList>
    </citation>
    <scope>NUCLEOTIDE SEQUENCE [LARGE SCALE GENOMIC DNA]</scope>
    <source>
        <strain evidence="6">HuSjv2</strain>
        <tissue evidence="6">Worms</tissue>
    </source>
</reference>
<proteinExistence type="predicted"/>
<accession>A0A4Z2DHD8</accession>